<dbReference type="STRING" id="862719.AZOLI_1117"/>
<evidence type="ECO:0000313" key="2">
    <source>
        <dbReference type="Proteomes" id="UP000005667"/>
    </source>
</evidence>
<name>G7Z664_AZOL4</name>
<dbReference type="AlphaFoldDB" id="G7Z664"/>
<protein>
    <submittedName>
        <fullName evidence="1">Uncharacterized protein</fullName>
    </submittedName>
</protein>
<reference evidence="2" key="1">
    <citation type="journal article" date="2011" name="PLoS Genet.">
        <title>Azospirillum genomes reveal transition of bacteria from aquatic to terrestrial environments.</title>
        <authorList>
            <person name="Wisniewski-Dye F."/>
            <person name="Borziak K."/>
            <person name="Khalsa-Moyers G."/>
            <person name="Alexandre G."/>
            <person name="Sukharnikov L.O."/>
            <person name="Wuichet K."/>
            <person name="Hurst G.B."/>
            <person name="McDonald W.H."/>
            <person name="Robertson J.S."/>
            <person name="Barbe V."/>
            <person name="Calteau A."/>
            <person name="Rouy Z."/>
            <person name="Mangenot S."/>
            <person name="Prigent-Combaret C."/>
            <person name="Normand P."/>
            <person name="Boyer M."/>
            <person name="Siguier P."/>
            <person name="Dessaux Y."/>
            <person name="Elmerich C."/>
            <person name="Condemine G."/>
            <person name="Krishnen G."/>
            <person name="Kennedy I."/>
            <person name="Paterson A.H."/>
            <person name="Gonzalez V."/>
            <person name="Mavingui P."/>
            <person name="Zhulin I.B."/>
        </authorList>
    </citation>
    <scope>NUCLEOTIDE SEQUENCE [LARGE SCALE GENOMIC DNA]</scope>
    <source>
        <strain evidence="2">4B</strain>
    </source>
</reference>
<evidence type="ECO:0000313" key="1">
    <source>
        <dbReference type="EMBL" id="CBS86442.1"/>
    </source>
</evidence>
<keyword evidence="2" id="KW-1185">Reference proteome</keyword>
<dbReference type="EMBL" id="FQ311868">
    <property type="protein sequence ID" value="CBS86442.1"/>
    <property type="molecule type" value="Genomic_DNA"/>
</dbReference>
<gene>
    <name evidence="1" type="ordered locus">AZOLI_1117</name>
</gene>
<dbReference type="Proteomes" id="UP000005667">
    <property type="component" value="Chromosome"/>
</dbReference>
<sequence>MAPAVPAPAGGIQARLPSLCAPFRRSGRFLSKTGGAGQGSKAERAGIFAVFPQCSIFVAEPIRAFAR</sequence>
<accession>G7Z664</accession>
<dbReference type="HOGENOM" id="CLU_2803214_0_0_5"/>
<proteinExistence type="predicted"/>
<dbReference type="KEGG" id="ali:AZOLI_1117"/>
<organism evidence="1 2">
    <name type="scientific">Azospirillum lipoferum (strain 4B)</name>
    <dbReference type="NCBI Taxonomy" id="862719"/>
    <lineage>
        <taxon>Bacteria</taxon>
        <taxon>Pseudomonadati</taxon>
        <taxon>Pseudomonadota</taxon>
        <taxon>Alphaproteobacteria</taxon>
        <taxon>Rhodospirillales</taxon>
        <taxon>Azospirillaceae</taxon>
        <taxon>Azospirillum</taxon>
    </lineage>
</organism>